<evidence type="ECO:0000256" key="1">
    <source>
        <dbReference type="SAM" id="Phobius"/>
    </source>
</evidence>
<feature type="transmembrane region" description="Helical" evidence="1">
    <location>
        <begin position="99"/>
        <end position="117"/>
    </location>
</feature>
<keyword evidence="1" id="KW-0812">Transmembrane</keyword>
<gene>
    <name evidence="2" type="ORF">A4G17_07640</name>
</gene>
<keyword evidence="1" id="KW-1133">Transmembrane helix</keyword>
<dbReference type="KEGG" id="fcl:A4G17_07640"/>
<keyword evidence="1" id="KW-0472">Membrane</keyword>
<reference evidence="2 3" key="1">
    <citation type="submission" date="2016-03" db="EMBL/GenBank/DDBJ databases">
        <authorList>
            <person name="Hansen M.J."/>
            <person name="Bojesen A.M."/>
            <person name="Planet P."/>
        </authorList>
    </citation>
    <scope>NUCLEOTIDE SEQUENCE [LARGE SCALE GENOMIC DNA]</scope>
    <source>
        <strain evidence="2 3">HPA 21</strain>
    </source>
</reference>
<accession>A0AAE6X6R1</accession>
<protein>
    <submittedName>
        <fullName evidence="2">Uncharacterized protein</fullName>
    </submittedName>
</protein>
<dbReference type="Proteomes" id="UP000502287">
    <property type="component" value="Chromosome"/>
</dbReference>
<sequence length="147" mass="17162">MFCNLSKKSNKALKQNVSRLFSYLNRSQLFVSNRKFWLQDLSALFYEDREENNIVKEAMNLLKDTCVLAFKLYILLPLFLFGSIILVFTFSSLTLNDVFSTKGAYWFVVTVVGIFSVKSKRFFIAFLISLALFLLFGGIDYIHDWIY</sequence>
<feature type="transmembrane region" description="Helical" evidence="1">
    <location>
        <begin position="122"/>
        <end position="142"/>
    </location>
</feature>
<name>A0AAE6X6R1_9PAST</name>
<dbReference type="EMBL" id="CP015029">
    <property type="protein sequence ID" value="QIM65322.1"/>
    <property type="molecule type" value="Genomic_DNA"/>
</dbReference>
<organism evidence="2 3">
    <name type="scientific">Frederiksenia canicola</name>
    <dbReference type="NCBI Taxonomy" id="123824"/>
    <lineage>
        <taxon>Bacteria</taxon>
        <taxon>Pseudomonadati</taxon>
        <taxon>Pseudomonadota</taxon>
        <taxon>Gammaproteobacteria</taxon>
        <taxon>Pasteurellales</taxon>
        <taxon>Pasteurellaceae</taxon>
        <taxon>Frederiksenia</taxon>
    </lineage>
</organism>
<evidence type="ECO:0000313" key="2">
    <source>
        <dbReference type="EMBL" id="QIM65322.1"/>
    </source>
</evidence>
<dbReference type="AlphaFoldDB" id="A0AAE6X6R1"/>
<feature type="transmembrane region" description="Helical" evidence="1">
    <location>
        <begin position="72"/>
        <end position="93"/>
    </location>
</feature>
<proteinExistence type="predicted"/>
<evidence type="ECO:0000313" key="3">
    <source>
        <dbReference type="Proteomes" id="UP000502287"/>
    </source>
</evidence>